<gene>
    <name evidence="2" type="ORF">PVAR5_7332</name>
</gene>
<dbReference type="eggNOG" id="ENOG502RJPB">
    <property type="taxonomic scope" value="Eukaryota"/>
</dbReference>
<protein>
    <recommendedName>
        <fullName evidence="4">Vacuolar protein sorting protein 62</fullName>
    </recommendedName>
</protein>
<dbReference type="EMBL" id="BAUL01000253">
    <property type="protein sequence ID" value="GAD98633.1"/>
    <property type="molecule type" value="Genomic_DNA"/>
</dbReference>
<evidence type="ECO:0008006" key="4">
    <source>
        <dbReference type="Google" id="ProtNLM"/>
    </source>
</evidence>
<dbReference type="PANTHER" id="PTHR48172">
    <property type="match status" value="1"/>
</dbReference>
<proteinExistence type="predicted"/>
<dbReference type="Pfam" id="PF06101">
    <property type="entry name" value="Vps62"/>
    <property type="match status" value="1"/>
</dbReference>
<evidence type="ECO:0000313" key="2">
    <source>
        <dbReference type="EMBL" id="GAD98633.1"/>
    </source>
</evidence>
<dbReference type="PANTHER" id="PTHR48172:SF2">
    <property type="entry name" value="VACUOLAR PROTEIN SORTING PROTEIN 62"/>
    <property type="match status" value="1"/>
</dbReference>
<dbReference type="InParanoid" id="V5G2K6"/>
<sequence>MPVQYIWSHTRDTETGPDIPLPCLEQLDLPLLSDLLTSPLFYVAHRVNSVHPVLFDRSTPPGFTPPSVTPVPAQADGVTHSLQVPDELAGLCTRSRVSHRLSLQLHHGGHAPLFPSSFAIHPSPTGLSLQSCAPTEDLGPSQAYQSIVIPPTTAPFHSHQQQELPSSDSDIDSHQAVYVHQQTPQTALSFGSNDLVESEDPRDLSLSQQMTRKSWTAIAVLSSLIAYVSINSLYRAVNPSAFIWYEEDYDEPRWIASSHSWLDRKSCRWLGLCGTAHFRLGRSRFGHRKAGVQEPLEGDEAPWRSSWGPAANLSVQWSDDDRVLREIPDYILEYAPLVHLSSKEQFWPGDIAEHLYHTTPMLNYTPVQSSWDHPTLRDLDQLNQFQKGKHVFLTSNDNVEDRPPWLEGEKNIPDPGDSDPEEPWADWDGRVDDIPGDTEEERAKWYDSGDEGLSGPETTGPLPVDTPEGEEFLDELRKRHGGKRIRDEGSNGGRSDAPAVLIVVDKGHGIVDAFWFYFYSFNLGNVVLNVRFGNHVGDWEHCLVRFHNGKPKALFFSAHTAGEAYSYESVEKIGKRPVIYSAVGTHAMYATAGIHEYILPWGLLHDETDRGPLWDPVLNSHTYTYDYLNDTLRASVLNPNSPTGWFYFNGHWGDKFYPLGDQRQYRFAGQYHYVNGPLGPRFKNLNRRKICQGSVHDPCVIKNWIGDSPRAKRWTTSGPGE</sequence>
<feature type="region of interest" description="Disordered" evidence="1">
    <location>
        <begin position="395"/>
        <end position="466"/>
    </location>
</feature>
<feature type="compositionally biased region" description="Basic and acidic residues" evidence="1">
    <location>
        <begin position="399"/>
        <end position="412"/>
    </location>
</feature>
<feature type="compositionally biased region" description="Acidic residues" evidence="1">
    <location>
        <begin position="416"/>
        <end position="425"/>
    </location>
</feature>
<evidence type="ECO:0000256" key="1">
    <source>
        <dbReference type="SAM" id="MobiDB-lite"/>
    </source>
</evidence>
<reference evidence="3" key="1">
    <citation type="journal article" date="2014" name="Genome Announc.">
        <title>Draft genome sequence of the formaldehyde-resistant fungus Byssochlamys spectabilis No. 5 (anamorph Paecilomyces variotii No. 5) (NBRC109023).</title>
        <authorList>
            <person name="Oka T."/>
            <person name="Ekino K."/>
            <person name="Fukuda K."/>
            <person name="Nomura Y."/>
        </authorList>
    </citation>
    <scope>NUCLEOTIDE SEQUENCE [LARGE SCALE GENOMIC DNA]</scope>
    <source>
        <strain evidence="3">No. 5 / NBRC 109023</strain>
    </source>
</reference>
<dbReference type="HOGENOM" id="CLU_024079_4_0_1"/>
<name>V5G2K6_BYSSN</name>
<keyword evidence="3" id="KW-1185">Reference proteome</keyword>
<dbReference type="AlphaFoldDB" id="V5G2K6"/>
<organism evidence="2 3">
    <name type="scientific">Byssochlamys spectabilis (strain No. 5 / NBRC 109023)</name>
    <name type="common">Paecilomyces variotii</name>
    <dbReference type="NCBI Taxonomy" id="1356009"/>
    <lineage>
        <taxon>Eukaryota</taxon>
        <taxon>Fungi</taxon>
        <taxon>Dikarya</taxon>
        <taxon>Ascomycota</taxon>
        <taxon>Pezizomycotina</taxon>
        <taxon>Eurotiomycetes</taxon>
        <taxon>Eurotiomycetidae</taxon>
        <taxon>Eurotiales</taxon>
        <taxon>Thermoascaceae</taxon>
        <taxon>Paecilomyces</taxon>
    </lineage>
</organism>
<dbReference type="Proteomes" id="UP000018001">
    <property type="component" value="Unassembled WGS sequence"/>
</dbReference>
<accession>V5G2K6</accession>
<evidence type="ECO:0000313" key="3">
    <source>
        <dbReference type="Proteomes" id="UP000018001"/>
    </source>
</evidence>
<comment type="caution">
    <text evidence="2">The sequence shown here is derived from an EMBL/GenBank/DDBJ whole genome shotgun (WGS) entry which is preliminary data.</text>
</comment>
<dbReference type="FunCoup" id="V5G2K6">
    <property type="interactions" value="20"/>
</dbReference>
<dbReference type="InterPro" id="IPR009291">
    <property type="entry name" value="Vps62"/>
</dbReference>
<dbReference type="OrthoDB" id="188042at2759"/>